<sequence length="507" mass="51899">MTALTVLLSGVVACQGGNGGDSAVVDPYDPAAVRYGLAPRPHPDVTYQPDVVFVGGGGNAVRSVTDDGLTWRIDPDAKHAGDLAPGRVMFLTSRAVGRVLEARRDGGDLAVTIAPVELTEVIRDGSFRTDAPVPLDRPIAYSAGTPAWTVADLPPEPTPSGGTGGGAPIAETGGALPSGLATGGGERVGPGGGAPVGRARLVPVGAPAPRPPAPPARLSGSETAQTGDARLTAECCRDGVAARFDYDDSEIRMSGSVSLLMDRPRGTFDFAISGATITRAEFSITGGAGLRVAVKAATKVGNTRNLSKSLVLPTAFDFPVGTILGVPFSVRVSQSLEIKTAFSAKDGYLEAGGEYSLSGAFGYGYHRPYWGPVSPGGFGVRKSLTNSITGVSVGVSGLVVSYDVKFSVGIGVVGFHAGLYVALRASVGASLGSGAGAPLLACRGAGFGLTLRYGLDYSIPKVVADVLNFFLRTFNTKPIKHRGELGDEHVVLRRSETVPPDAPLCVG</sequence>
<evidence type="ECO:0000313" key="2">
    <source>
        <dbReference type="EMBL" id="RKN18796.1"/>
    </source>
</evidence>
<evidence type="ECO:0000256" key="1">
    <source>
        <dbReference type="SAM" id="MobiDB-lite"/>
    </source>
</evidence>
<accession>A0A3A9YBG4</accession>
<evidence type="ECO:0000313" key="3">
    <source>
        <dbReference type="EMBL" id="RKN34608.1"/>
    </source>
</evidence>
<dbReference type="Proteomes" id="UP000271548">
    <property type="component" value="Unassembled WGS sequence"/>
</dbReference>
<feature type="compositionally biased region" description="Gly residues" evidence="1">
    <location>
        <begin position="181"/>
        <end position="195"/>
    </location>
</feature>
<dbReference type="AlphaFoldDB" id="A0A3A9YBG4"/>
<dbReference type="EMBL" id="RAZT01000003">
    <property type="protein sequence ID" value="RKN34608.1"/>
    <property type="molecule type" value="Genomic_DNA"/>
</dbReference>
<dbReference type="OrthoDB" id="3956200at2"/>
<name>A0A3A9YBG4_9ACTN</name>
<organism evidence="3 5">
    <name type="scientific">Micromonospora musae</name>
    <dbReference type="NCBI Taxonomy" id="1894970"/>
    <lineage>
        <taxon>Bacteria</taxon>
        <taxon>Bacillati</taxon>
        <taxon>Actinomycetota</taxon>
        <taxon>Actinomycetes</taxon>
        <taxon>Micromonosporales</taxon>
        <taxon>Micromonosporaceae</taxon>
        <taxon>Micromonospora</taxon>
    </lineage>
</organism>
<feature type="compositionally biased region" description="Low complexity" evidence="1">
    <location>
        <begin position="196"/>
        <end position="205"/>
    </location>
</feature>
<dbReference type="RefSeq" id="WP_147434599.1">
    <property type="nucleotide sequence ID" value="NZ_RAZS01000005.1"/>
</dbReference>
<proteinExistence type="predicted"/>
<reference evidence="4 5" key="1">
    <citation type="submission" date="2018-09" db="EMBL/GenBank/DDBJ databases">
        <title>Micromonospora sp. nov. MS1-9, isolated from a root of Musa sp.</title>
        <authorList>
            <person name="Kuncharoen N."/>
            <person name="Kudo T."/>
            <person name="Ohkuma M."/>
            <person name="Yuki M."/>
            <person name="Tanasupawat S."/>
        </authorList>
    </citation>
    <scope>NUCLEOTIDE SEQUENCE [LARGE SCALE GENOMIC DNA]</scope>
    <source>
        <strain evidence="3 5">MS1-9</strain>
        <strain evidence="2 4">NGC1-4</strain>
    </source>
</reference>
<protein>
    <submittedName>
        <fullName evidence="3">Uncharacterized protein</fullName>
    </submittedName>
</protein>
<keyword evidence="4" id="KW-1185">Reference proteome</keyword>
<feature type="compositionally biased region" description="Pro residues" evidence="1">
    <location>
        <begin position="206"/>
        <end position="215"/>
    </location>
</feature>
<evidence type="ECO:0000313" key="5">
    <source>
        <dbReference type="Proteomes" id="UP000275865"/>
    </source>
</evidence>
<dbReference type="EMBL" id="RAZS01000005">
    <property type="protein sequence ID" value="RKN18796.1"/>
    <property type="molecule type" value="Genomic_DNA"/>
</dbReference>
<gene>
    <name evidence="3" type="ORF">D7044_07210</name>
    <name evidence="2" type="ORF">D7147_15320</name>
</gene>
<evidence type="ECO:0000313" key="4">
    <source>
        <dbReference type="Proteomes" id="UP000271548"/>
    </source>
</evidence>
<feature type="region of interest" description="Disordered" evidence="1">
    <location>
        <begin position="147"/>
        <end position="225"/>
    </location>
</feature>
<comment type="caution">
    <text evidence="3">The sequence shown here is derived from an EMBL/GenBank/DDBJ whole genome shotgun (WGS) entry which is preliminary data.</text>
</comment>
<dbReference type="Proteomes" id="UP000275865">
    <property type="component" value="Unassembled WGS sequence"/>
</dbReference>